<evidence type="ECO:0000256" key="2">
    <source>
        <dbReference type="SAM" id="MobiDB-lite"/>
    </source>
</evidence>
<feature type="transmembrane region" description="Helical" evidence="3">
    <location>
        <begin position="496"/>
        <end position="517"/>
    </location>
</feature>
<dbReference type="Pfam" id="PF00924">
    <property type="entry name" value="MS_channel_2nd"/>
    <property type="match status" value="1"/>
</dbReference>
<organism evidence="5 6">
    <name type="scientific">Pleurostoma richardsiae</name>
    <dbReference type="NCBI Taxonomy" id="41990"/>
    <lineage>
        <taxon>Eukaryota</taxon>
        <taxon>Fungi</taxon>
        <taxon>Dikarya</taxon>
        <taxon>Ascomycota</taxon>
        <taxon>Pezizomycotina</taxon>
        <taxon>Sordariomycetes</taxon>
        <taxon>Sordariomycetidae</taxon>
        <taxon>Calosphaeriales</taxon>
        <taxon>Pleurostomataceae</taxon>
        <taxon>Pleurostoma</taxon>
    </lineage>
</organism>
<dbReference type="InterPro" id="IPR002048">
    <property type="entry name" value="EF_hand_dom"/>
</dbReference>
<dbReference type="GO" id="GO:0005509">
    <property type="term" value="F:calcium ion binding"/>
    <property type="evidence" value="ECO:0007669"/>
    <property type="project" value="InterPro"/>
</dbReference>
<reference evidence="5" key="1">
    <citation type="submission" date="2022-07" db="EMBL/GenBank/DDBJ databases">
        <title>Fungi with potential for degradation of polypropylene.</title>
        <authorList>
            <person name="Gostincar C."/>
        </authorList>
    </citation>
    <scope>NUCLEOTIDE SEQUENCE</scope>
    <source>
        <strain evidence="5">EXF-13308</strain>
    </source>
</reference>
<sequence>MSHRSPRSPSKRGFMPLSNDRSDRSDTMVEGDIPLTKIGTSASSTGARKPFQSVSNRSEEQSADQSADEKNGLFHHRSHKSHRGPAGRRKLIKDDLASKGRRGTFGSEEFSLNAMGRLYNKIIGFSVVTRYLIYVVPVAILLAVPLVILPITDHGVNDEHDIFVGGTLTKNGTVVRDANGDPVRGGSLFMLFLWIEISWLSLWAAKLFAQFLPQAFMFFCGIVSSGTRKYARVLKNLDVPVSLFFWALISWLVFKNFFKNTSFEWIYVVTNILGSLFVSSAVFLGEKAIVQLISITYHQRSFANRIHDSKREIFLLGLLYDASRTLFPMYCPEFMEEDYIINDSIEMMLGVKKQNKRGGGATPMRFVGGVARVGDKITSVVGNIASEVTGKQVFNPNSAHSIVIEALEKVRTSEALARRIWMSFAVEGRDSLLFEDIVEVLGPGRREEAEEAFEAIDSDQNGDISLDEMVRKVVAMGKERKAITNSMKDIGQALRVFDQILLFVVALIVIFIFLAFFQSSFITTLTTAGTTLLSLSFIFAVTCQEFLGSCIFLFVKHPYDVGDRVDITGPEKEQLIVEKISLLFTVFTRIDKMQVVQIPNIVLNTLWVENVTRSKAMKEIVDVNISFDTTFEDIELLRSEMEKFVRHPDNSRDFQSDVIVNCDSIGDLDKLNLKIIVKHKSNWHNEAVRAARRSKFMCALALALKKIPVNGPGGGGTPLGDPANPSYSVTVTDDIAAAARAKAEKDKLAARMVPPKTKDTDSAKSSTSTKAEEQAIANLSTRDPVAIAVNEWGYNRDDQTLHSRDASLERQRSNEIETLRSDLNRMSTRGRRKPGEAIPPAMPLGEDDPPNVTVTQYHSAGSNRSFDVESQTGAPPSNFTGMPYVTPVAGPSGSQFSTPAATYAPTGTTNNALNPVPSQGVPLQTSVTTGAASGVSGASGRSGGTSASSSRQPQQPYGGQRPYPGV</sequence>
<feature type="compositionally biased region" description="Basic residues" evidence="2">
    <location>
        <begin position="1"/>
        <end position="10"/>
    </location>
</feature>
<keyword evidence="3" id="KW-1133">Transmembrane helix</keyword>
<keyword evidence="6" id="KW-1185">Reference proteome</keyword>
<dbReference type="PROSITE" id="PS00018">
    <property type="entry name" value="EF_HAND_1"/>
    <property type="match status" value="1"/>
</dbReference>
<evidence type="ECO:0000313" key="6">
    <source>
        <dbReference type="Proteomes" id="UP001174694"/>
    </source>
</evidence>
<feature type="compositionally biased region" description="Polar residues" evidence="2">
    <location>
        <begin position="38"/>
        <end position="56"/>
    </location>
</feature>
<feature type="transmembrane region" description="Helical" evidence="3">
    <location>
        <begin position="131"/>
        <end position="151"/>
    </location>
</feature>
<comment type="caution">
    <text evidence="5">The sequence shown here is derived from an EMBL/GenBank/DDBJ whole genome shotgun (WGS) entry which is preliminary data.</text>
</comment>
<dbReference type="Proteomes" id="UP001174694">
    <property type="component" value="Unassembled WGS sequence"/>
</dbReference>
<evidence type="ECO:0000259" key="4">
    <source>
        <dbReference type="PROSITE" id="PS50222"/>
    </source>
</evidence>
<feature type="compositionally biased region" description="Low complexity" evidence="2">
    <location>
        <begin position="925"/>
        <end position="966"/>
    </location>
</feature>
<dbReference type="Gene3D" id="1.10.238.10">
    <property type="entry name" value="EF-hand"/>
    <property type="match status" value="1"/>
</dbReference>
<dbReference type="InterPro" id="IPR011992">
    <property type="entry name" value="EF-hand-dom_pair"/>
</dbReference>
<feature type="transmembrane region" description="Helical" evidence="3">
    <location>
        <begin position="265"/>
        <end position="284"/>
    </location>
</feature>
<dbReference type="Pfam" id="PF25886">
    <property type="entry name" value="Msy1"/>
    <property type="match status" value="1"/>
</dbReference>
<name>A0AA38S2H2_9PEZI</name>
<feature type="transmembrane region" description="Helical" evidence="3">
    <location>
        <begin position="188"/>
        <end position="212"/>
    </location>
</feature>
<proteinExistence type="predicted"/>
<dbReference type="PANTHER" id="PTHR31323:SF14">
    <property type="entry name" value="MECHANOSENSITIVE ION CHANNEL PROTEIN MSY2"/>
    <property type="match status" value="1"/>
</dbReference>
<dbReference type="InterPro" id="IPR018247">
    <property type="entry name" value="EF_Hand_1_Ca_BS"/>
</dbReference>
<dbReference type="GO" id="GO:0016020">
    <property type="term" value="C:membrane"/>
    <property type="evidence" value="ECO:0007669"/>
    <property type="project" value="InterPro"/>
</dbReference>
<feature type="compositionally biased region" description="Basic residues" evidence="2">
    <location>
        <begin position="73"/>
        <end position="91"/>
    </location>
</feature>
<dbReference type="SUPFAM" id="SSF50182">
    <property type="entry name" value="Sm-like ribonucleoproteins"/>
    <property type="match status" value="1"/>
</dbReference>
<feature type="region of interest" description="Disordered" evidence="2">
    <location>
        <begin position="803"/>
        <end position="966"/>
    </location>
</feature>
<evidence type="ECO:0000256" key="3">
    <source>
        <dbReference type="SAM" id="Phobius"/>
    </source>
</evidence>
<feature type="compositionally biased region" description="Low complexity" evidence="2">
    <location>
        <begin position="898"/>
        <end position="912"/>
    </location>
</feature>
<gene>
    <name evidence="5" type="ORF">NKR23_g4458</name>
</gene>
<feature type="transmembrane region" description="Helical" evidence="3">
    <location>
        <begin position="233"/>
        <end position="253"/>
    </location>
</feature>
<evidence type="ECO:0000313" key="5">
    <source>
        <dbReference type="EMBL" id="KAJ9149439.1"/>
    </source>
</evidence>
<feature type="domain" description="EF-hand" evidence="4">
    <location>
        <begin position="444"/>
        <end position="479"/>
    </location>
</feature>
<dbReference type="GO" id="GO:0005262">
    <property type="term" value="F:calcium channel activity"/>
    <property type="evidence" value="ECO:0007669"/>
    <property type="project" value="TreeGrafter"/>
</dbReference>
<keyword evidence="1" id="KW-0106">Calcium</keyword>
<keyword evidence="3" id="KW-0472">Membrane</keyword>
<dbReference type="InterPro" id="IPR010920">
    <property type="entry name" value="LSM_dom_sf"/>
</dbReference>
<accession>A0AA38S2H2</accession>
<dbReference type="AlphaFoldDB" id="A0AA38S2H2"/>
<dbReference type="PANTHER" id="PTHR31323">
    <property type="entry name" value="MECHANOSENSITIVE ION CHANNEL PROTEIN MSY2"/>
    <property type="match status" value="1"/>
</dbReference>
<feature type="compositionally biased region" description="Polar residues" evidence="2">
    <location>
        <begin position="852"/>
        <end position="880"/>
    </location>
</feature>
<dbReference type="EMBL" id="JANBVO010000010">
    <property type="protein sequence ID" value="KAJ9149439.1"/>
    <property type="molecule type" value="Genomic_DNA"/>
</dbReference>
<evidence type="ECO:0000256" key="1">
    <source>
        <dbReference type="ARBA" id="ARBA00022837"/>
    </source>
</evidence>
<feature type="region of interest" description="Disordered" evidence="2">
    <location>
        <begin position="746"/>
        <end position="771"/>
    </location>
</feature>
<protein>
    <submittedName>
        <fullName evidence="5">Mechanosensitive ion channel protein</fullName>
    </submittedName>
</protein>
<dbReference type="GO" id="GO:0006874">
    <property type="term" value="P:intracellular calcium ion homeostasis"/>
    <property type="evidence" value="ECO:0007669"/>
    <property type="project" value="TreeGrafter"/>
</dbReference>
<feature type="compositionally biased region" description="Basic and acidic residues" evidence="2">
    <location>
        <begin position="803"/>
        <end position="823"/>
    </location>
</feature>
<dbReference type="InterPro" id="IPR058650">
    <property type="entry name" value="Msy1/2-like"/>
</dbReference>
<dbReference type="PROSITE" id="PS50222">
    <property type="entry name" value="EF_HAND_2"/>
    <property type="match status" value="1"/>
</dbReference>
<dbReference type="InterPro" id="IPR006685">
    <property type="entry name" value="MscS_channel_2nd"/>
</dbReference>
<feature type="transmembrane region" description="Helical" evidence="3">
    <location>
        <begin position="537"/>
        <end position="555"/>
    </location>
</feature>
<feature type="region of interest" description="Disordered" evidence="2">
    <location>
        <begin position="1"/>
        <end position="91"/>
    </location>
</feature>
<keyword evidence="3" id="KW-0812">Transmembrane</keyword>
<dbReference type="SUPFAM" id="SSF47473">
    <property type="entry name" value="EF-hand"/>
    <property type="match status" value="1"/>
</dbReference>